<dbReference type="Gene3D" id="2.60.120.780">
    <property type="entry name" value="PINIT domain"/>
    <property type="match status" value="1"/>
</dbReference>
<evidence type="ECO:0000259" key="11">
    <source>
        <dbReference type="PROSITE" id="PS51466"/>
    </source>
</evidence>
<feature type="region of interest" description="Disordered" evidence="9">
    <location>
        <begin position="582"/>
        <end position="604"/>
    </location>
</feature>
<keyword evidence="5 8" id="KW-0863">Zinc-finger</keyword>
<evidence type="ECO:0000256" key="3">
    <source>
        <dbReference type="ARBA" id="ARBA00022679"/>
    </source>
</evidence>
<dbReference type="GO" id="GO:0061665">
    <property type="term" value="F:SUMO ligase activity"/>
    <property type="evidence" value="ECO:0007669"/>
    <property type="project" value="TreeGrafter"/>
</dbReference>
<dbReference type="UniPathway" id="UPA00886"/>
<dbReference type="InterPro" id="IPR023321">
    <property type="entry name" value="PINIT"/>
</dbReference>
<proteinExistence type="inferred from homology"/>
<evidence type="ECO:0000256" key="2">
    <source>
        <dbReference type="ARBA" id="ARBA00005383"/>
    </source>
</evidence>
<keyword evidence="6" id="KW-0833">Ubl conjugation pathway</keyword>
<dbReference type="PROSITE" id="PS51466">
    <property type="entry name" value="PINIT"/>
    <property type="match status" value="1"/>
</dbReference>
<evidence type="ECO:0000256" key="6">
    <source>
        <dbReference type="ARBA" id="ARBA00022786"/>
    </source>
</evidence>
<protein>
    <recommendedName>
        <fullName evidence="14">SP-RING-type domain-containing protein</fullName>
    </recommendedName>
</protein>
<evidence type="ECO:0000313" key="13">
    <source>
        <dbReference type="Proteomes" id="UP000070444"/>
    </source>
</evidence>
<evidence type="ECO:0000256" key="8">
    <source>
        <dbReference type="PROSITE-ProRule" id="PRU00452"/>
    </source>
</evidence>
<evidence type="ECO:0000259" key="10">
    <source>
        <dbReference type="PROSITE" id="PS51044"/>
    </source>
</evidence>
<evidence type="ECO:0008006" key="14">
    <source>
        <dbReference type="Google" id="ProtNLM"/>
    </source>
</evidence>
<evidence type="ECO:0000256" key="9">
    <source>
        <dbReference type="SAM" id="MobiDB-lite"/>
    </source>
</evidence>
<dbReference type="GO" id="GO:0016925">
    <property type="term" value="P:protein sumoylation"/>
    <property type="evidence" value="ECO:0007669"/>
    <property type="project" value="UniProtKB-UniPathway"/>
</dbReference>
<dbReference type="Proteomes" id="UP000070444">
    <property type="component" value="Unassembled WGS sequence"/>
</dbReference>
<dbReference type="PROSITE" id="PS51044">
    <property type="entry name" value="ZF_SP_RING"/>
    <property type="match status" value="1"/>
</dbReference>
<feature type="domain" description="SP-RING-type" evidence="10">
    <location>
        <begin position="398"/>
        <end position="480"/>
    </location>
</feature>
<dbReference type="OrthoDB" id="28127at2759"/>
<feature type="domain" description="PINIT" evidence="11">
    <location>
        <begin position="212"/>
        <end position="369"/>
    </location>
</feature>
<sequence length="604" mass="69071">MNSNIDSTAQSFHIVNNEHFKKPPLEAIGRQLRRISGQYVRCQANKVDLAIQINQALQFLRANHISIFVKVYNCIRNGIDRGYTGTDSQSSGYYDSELKNIETTVPQSSHVIRRRRVSSSFIRRTRPRQNGLLSLLNSNENDSWSRGDSEEEVDDGEDYRRYGRRYGYGYGYRTRNWFSSDEEYDNWDEYSSENDSMEAHFHNYNLLQQISHANINSERPASFEGKYVTSAFYKMIKAITPVNRICTSFSNSAISFTFTLNSEDCNIIKSRAKQTNPDKWIGLRLICHQNFKNVDWYNMADFPMICEVKVNGILQNSILERSKNRLRVEAPFDITINCNIVPDVNNIVEVSYNQSFTDYFMSVQLVEETSINSVAMEIKKNKLISSNQAKQNAFKSQSEDDIITLRSSLSLKDPLTLTRISIPLRSNICNHVQCFDAVSFLSMGLKSKVWKCPVCHKNIEGIESLICDGYFLEILNDPRTQSLNHVFIDPDGSWITPSENTDQASSNAYKSKVNSADAIIDISDSEVPEEEMNRAHEEPLRHISVYDTGGISSTHNLTNHMRNSQNQIKDLLNIILSDNVINTQPPTKSRAESRSEVIDLTFSD</sequence>
<comment type="similarity">
    <text evidence="2">Belongs to the PIAS family.</text>
</comment>
<evidence type="ECO:0000256" key="5">
    <source>
        <dbReference type="ARBA" id="ARBA00022771"/>
    </source>
</evidence>
<keyword evidence="4" id="KW-0479">Metal-binding</keyword>
<evidence type="ECO:0000313" key="12">
    <source>
        <dbReference type="EMBL" id="KXN69506.1"/>
    </source>
</evidence>
<organism evidence="12 13">
    <name type="scientific">Conidiobolus coronatus (strain ATCC 28846 / CBS 209.66 / NRRL 28638)</name>
    <name type="common">Delacroixia coronata</name>
    <dbReference type="NCBI Taxonomy" id="796925"/>
    <lineage>
        <taxon>Eukaryota</taxon>
        <taxon>Fungi</taxon>
        <taxon>Fungi incertae sedis</taxon>
        <taxon>Zoopagomycota</taxon>
        <taxon>Entomophthoromycotina</taxon>
        <taxon>Entomophthoromycetes</taxon>
        <taxon>Entomophthorales</taxon>
        <taxon>Ancylistaceae</taxon>
        <taxon>Conidiobolus</taxon>
    </lineage>
</organism>
<dbReference type="AlphaFoldDB" id="A0A137P396"/>
<dbReference type="GO" id="GO:0008270">
    <property type="term" value="F:zinc ion binding"/>
    <property type="evidence" value="ECO:0007669"/>
    <property type="project" value="UniProtKB-KW"/>
</dbReference>
<dbReference type="CDD" id="cd16650">
    <property type="entry name" value="SP-RING_PIAS-like"/>
    <property type="match status" value="1"/>
</dbReference>
<accession>A0A137P396</accession>
<evidence type="ECO:0000256" key="7">
    <source>
        <dbReference type="ARBA" id="ARBA00022833"/>
    </source>
</evidence>
<dbReference type="Gene3D" id="3.30.40.10">
    <property type="entry name" value="Zinc/RING finger domain, C3HC4 (zinc finger)"/>
    <property type="match status" value="1"/>
</dbReference>
<dbReference type="STRING" id="796925.A0A137P396"/>
<keyword evidence="7" id="KW-0862">Zinc</keyword>
<dbReference type="PANTHER" id="PTHR10782:SF4">
    <property type="entry name" value="TONALLI, ISOFORM E"/>
    <property type="match status" value="1"/>
</dbReference>
<evidence type="ECO:0000256" key="1">
    <source>
        <dbReference type="ARBA" id="ARBA00004718"/>
    </source>
</evidence>
<name>A0A137P396_CONC2</name>
<evidence type="ECO:0000256" key="4">
    <source>
        <dbReference type="ARBA" id="ARBA00022723"/>
    </source>
</evidence>
<dbReference type="InterPro" id="IPR038654">
    <property type="entry name" value="PINIT_sf"/>
</dbReference>
<dbReference type="EMBL" id="KQ964532">
    <property type="protein sequence ID" value="KXN69506.1"/>
    <property type="molecule type" value="Genomic_DNA"/>
</dbReference>
<dbReference type="Pfam" id="PF14324">
    <property type="entry name" value="PINIT"/>
    <property type="match status" value="1"/>
</dbReference>
<dbReference type="InterPro" id="IPR013083">
    <property type="entry name" value="Znf_RING/FYVE/PHD"/>
</dbReference>
<keyword evidence="13" id="KW-1185">Reference proteome</keyword>
<comment type="pathway">
    <text evidence="1">Protein modification; protein sumoylation.</text>
</comment>
<dbReference type="GO" id="GO:0000785">
    <property type="term" value="C:chromatin"/>
    <property type="evidence" value="ECO:0007669"/>
    <property type="project" value="TreeGrafter"/>
</dbReference>
<keyword evidence="3" id="KW-0808">Transferase</keyword>
<reference evidence="12 13" key="1">
    <citation type="journal article" date="2015" name="Genome Biol. Evol.">
        <title>Phylogenomic analyses indicate that early fungi evolved digesting cell walls of algal ancestors of land plants.</title>
        <authorList>
            <person name="Chang Y."/>
            <person name="Wang S."/>
            <person name="Sekimoto S."/>
            <person name="Aerts A.L."/>
            <person name="Choi C."/>
            <person name="Clum A."/>
            <person name="LaButti K.M."/>
            <person name="Lindquist E.A."/>
            <person name="Yee Ngan C."/>
            <person name="Ohm R.A."/>
            <person name="Salamov A.A."/>
            <person name="Grigoriev I.V."/>
            <person name="Spatafora J.W."/>
            <person name="Berbee M.L."/>
        </authorList>
    </citation>
    <scope>NUCLEOTIDE SEQUENCE [LARGE SCALE GENOMIC DNA]</scope>
    <source>
        <strain evidence="12 13">NRRL 28638</strain>
    </source>
</reference>
<dbReference type="InterPro" id="IPR004181">
    <property type="entry name" value="Znf_MIZ"/>
</dbReference>
<dbReference type="PANTHER" id="PTHR10782">
    <property type="entry name" value="ZINC FINGER MIZ DOMAIN-CONTAINING PROTEIN"/>
    <property type="match status" value="1"/>
</dbReference>
<dbReference type="Pfam" id="PF02891">
    <property type="entry name" value="zf-MIZ"/>
    <property type="match status" value="1"/>
</dbReference>
<gene>
    <name evidence="12" type="ORF">CONCODRAFT_8077</name>
</gene>